<evidence type="ECO:0000313" key="2">
    <source>
        <dbReference type="EMBL" id="EKP94221.1"/>
    </source>
</evidence>
<sequence>MTAGKTPTRAHRFFLRVEGLGPARLRLLAAGLAAAAALFLVLMMLVLESVPNPWLRAPLVLVTGGLMSAAGLALGAVAYELRYRQHRPNRSNPAGGAGARAAS</sequence>
<proteinExistence type="predicted"/>
<keyword evidence="3" id="KW-1185">Reference proteome</keyword>
<dbReference type="Proteomes" id="UP000005710">
    <property type="component" value="Unassembled WGS sequence"/>
</dbReference>
<reference evidence="2" key="1">
    <citation type="submission" date="2010-10" db="EMBL/GenBank/DDBJ databases">
        <authorList>
            <consortium name="US DOE Joint Genome Institute (JGI-PGF)"/>
            <person name="Lucas S."/>
            <person name="Copeland A."/>
            <person name="Lapidus A."/>
            <person name="Bruce D."/>
            <person name="Goodwin L."/>
            <person name="Pitluck S."/>
            <person name="Kyrpides N."/>
            <person name="Mavromatis K."/>
            <person name="Detter J.C."/>
            <person name="Han C."/>
            <person name="Land M."/>
            <person name="Hauser L."/>
            <person name="Markowitz V."/>
            <person name="Cheng J.-F."/>
            <person name="Hugenholtz P."/>
            <person name="Woyke T."/>
            <person name="Wu D."/>
            <person name="Pukall R."/>
            <person name="Wahrenburg C."/>
            <person name="Brambilla E."/>
            <person name="Klenk H.-P."/>
            <person name="Eisen J.A."/>
        </authorList>
    </citation>
    <scope>NUCLEOTIDE SEQUENCE [LARGE SCALE GENOMIC DNA]</scope>
    <source>
        <strain evidence="2">DSM 13965</strain>
    </source>
</reference>
<name>K6QCG9_9FIRM</name>
<organism evidence="2 3">
    <name type="scientific">Thermaerobacter subterraneus DSM 13965</name>
    <dbReference type="NCBI Taxonomy" id="867903"/>
    <lineage>
        <taxon>Bacteria</taxon>
        <taxon>Bacillati</taxon>
        <taxon>Bacillota</taxon>
        <taxon>Clostridia</taxon>
        <taxon>Eubacteriales</taxon>
        <taxon>Clostridiales Family XVII. Incertae Sedis</taxon>
        <taxon>Thermaerobacter</taxon>
    </lineage>
</organism>
<feature type="transmembrane region" description="Helical" evidence="1">
    <location>
        <begin position="25"/>
        <end position="47"/>
    </location>
</feature>
<reference evidence="2" key="2">
    <citation type="submission" date="2012-10" db="EMBL/GenBank/DDBJ databases">
        <title>Improved high-quality draft of Thermaerobacter subterraneus C21, DSM 13965.</title>
        <authorList>
            <consortium name="DOE Joint Genome Institute"/>
            <person name="Eisen J."/>
            <person name="Huntemann M."/>
            <person name="Wei C.-L."/>
            <person name="Han J."/>
            <person name="Detter J.C."/>
            <person name="Han C."/>
            <person name="Tapia R."/>
            <person name="Chen A."/>
            <person name="Kyrpides N."/>
            <person name="Mavromatis K."/>
            <person name="Markowitz V."/>
            <person name="Szeto E."/>
            <person name="Ivanova N."/>
            <person name="Mikhailova N."/>
            <person name="Ovchinnikova G."/>
            <person name="Pagani I."/>
            <person name="Pati A."/>
            <person name="Goodwin L."/>
            <person name="Nordberg H.P."/>
            <person name="Cantor M.N."/>
            <person name="Hua S.X."/>
            <person name="Woyke T."/>
            <person name="Eisen J."/>
            <person name="Klenk H.-P."/>
        </authorList>
    </citation>
    <scope>NUCLEOTIDE SEQUENCE [LARGE SCALE GENOMIC DNA]</scope>
    <source>
        <strain evidence="2">DSM 13965</strain>
    </source>
</reference>
<feature type="transmembrane region" description="Helical" evidence="1">
    <location>
        <begin position="59"/>
        <end position="81"/>
    </location>
</feature>
<dbReference type="HOGENOM" id="CLU_2319180_0_0_9"/>
<comment type="caution">
    <text evidence="2">The sequence shown here is derived from an EMBL/GenBank/DDBJ whole genome shotgun (WGS) entry which is preliminary data.</text>
</comment>
<evidence type="ECO:0000313" key="3">
    <source>
        <dbReference type="Proteomes" id="UP000005710"/>
    </source>
</evidence>
<accession>K6QCG9</accession>
<dbReference type="EMBL" id="AENY02000003">
    <property type="protein sequence ID" value="EKP94221.1"/>
    <property type="molecule type" value="Genomic_DNA"/>
</dbReference>
<keyword evidence="1" id="KW-1133">Transmembrane helix</keyword>
<dbReference type="AlphaFoldDB" id="K6QCG9"/>
<keyword evidence="1" id="KW-0812">Transmembrane</keyword>
<dbReference type="RefSeq" id="WP_006904227.1">
    <property type="nucleotide sequence ID" value="NZ_JH976535.1"/>
</dbReference>
<keyword evidence="1" id="KW-0472">Membrane</keyword>
<gene>
    <name evidence="2" type="ORF">ThesuDRAFT_01951</name>
</gene>
<protein>
    <submittedName>
        <fullName evidence="2">Uncharacterized protein</fullName>
    </submittedName>
</protein>
<evidence type="ECO:0000256" key="1">
    <source>
        <dbReference type="SAM" id="Phobius"/>
    </source>
</evidence>